<dbReference type="GO" id="GO:0008483">
    <property type="term" value="F:transaminase activity"/>
    <property type="evidence" value="ECO:0007669"/>
    <property type="project" value="UniProtKB-KW"/>
</dbReference>
<evidence type="ECO:0000259" key="7">
    <source>
        <dbReference type="Pfam" id="PF00155"/>
    </source>
</evidence>
<dbReference type="Gene3D" id="3.90.1150.10">
    <property type="entry name" value="Aspartate Aminotransferase, domain 1"/>
    <property type="match status" value="1"/>
</dbReference>
<protein>
    <recommendedName>
        <fullName evidence="6">Aminotransferase</fullName>
        <ecNumber evidence="6">2.6.1.-</ecNumber>
    </recommendedName>
</protein>
<evidence type="ECO:0000256" key="5">
    <source>
        <dbReference type="ARBA" id="ARBA00022898"/>
    </source>
</evidence>
<evidence type="ECO:0000256" key="2">
    <source>
        <dbReference type="ARBA" id="ARBA00007441"/>
    </source>
</evidence>
<accession>A0ABW1UXJ1</accession>
<gene>
    <name evidence="8" type="ORF">ACFP1F_04855</name>
</gene>
<evidence type="ECO:0000256" key="3">
    <source>
        <dbReference type="ARBA" id="ARBA00022576"/>
    </source>
</evidence>
<dbReference type="EC" id="2.6.1.-" evidence="6"/>
<keyword evidence="5" id="KW-0663">Pyridoxal phosphate</keyword>
<comment type="cofactor">
    <cofactor evidence="1 6">
        <name>pyridoxal 5'-phosphate</name>
        <dbReference type="ChEBI" id="CHEBI:597326"/>
    </cofactor>
</comment>
<dbReference type="PROSITE" id="PS00105">
    <property type="entry name" value="AA_TRANSFER_CLASS_1"/>
    <property type="match status" value="1"/>
</dbReference>
<dbReference type="Proteomes" id="UP001596186">
    <property type="component" value="Unassembled WGS sequence"/>
</dbReference>
<keyword evidence="9" id="KW-1185">Reference proteome</keyword>
<dbReference type="Pfam" id="PF00155">
    <property type="entry name" value="Aminotran_1_2"/>
    <property type="match status" value="1"/>
</dbReference>
<dbReference type="InterPro" id="IPR004838">
    <property type="entry name" value="NHTrfase_class1_PyrdxlP-BS"/>
</dbReference>
<organism evidence="8 9">
    <name type="scientific">Companilactobacillus baiquanensis</name>
    <dbReference type="NCBI Taxonomy" id="2486005"/>
    <lineage>
        <taxon>Bacteria</taxon>
        <taxon>Bacillati</taxon>
        <taxon>Bacillota</taxon>
        <taxon>Bacilli</taxon>
        <taxon>Lactobacillales</taxon>
        <taxon>Lactobacillaceae</taxon>
        <taxon>Companilactobacillus</taxon>
    </lineage>
</organism>
<evidence type="ECO:0000256" key="1">
    <source>
        <dbReference type="ARBA" id="ARBA00001933"/>
    </source>
</evidence>
<name>A0ABW1UXJ1_9LACO</name>
<keyword evidence="3 6" id="KW-0032">Aminotransferase</keyword>
<evidence type="ECO:0000256" key="6">
    <source>
        <dbReference type="RuleBase" id="RU000481"/>
    </source>
</evidence>
<dbReference type="InterPro" id="IPR050596">
    <property type="entry name" value="AspAT/PAT-like"/>
</dbReference>
<dbReference type="PANTHER" id="PTHR46383:SF4">
    <property type="entry name" value="AMINOTRANSFERASE"/>
    <property type="match status" value="1"/>
</dbReference>
<comment type="caution">
    <text evidence="8">The sequence shown here is derived from an EMBL/GenBank/DDBJ whole genome shotgun (WGS) entry which is preliminary data.</text>
</comment>
<keyword evidence="4 6" id="KW-0808">Transferase</keyword>
<sequence>MPKLAKSVAEIGNKLTRPIGDDKILVFNSEIANIPGIVRLTLGEPDFNVPEHVKEAAIKSIEDNQSHYTPQKGIPGLRKAISNYLAKDYDVHYDPETEVIVTIGATEAIYTSLSTIMNHGDKILVPTPAFSIYMDDIELLGGEAVEIDTSKDDFKLTPAKLKEVMAQEPDAKAIIMNYPSNPTGVVYSKEELVALADVIRDQSLYVISDEIYSQLVYGEKHVSFAKVLPEQTILINGLSKSHAMTGYRIGYIAAPKEFVDQASKVHSFTVTCPSNPAQFAAQEALQNGLDDPIEMRKTYKKRRDYVVKEMNELGYKTVTPEGAFYVFPAIPKEFGLTSDEFCRKLATEGKVGVVPGDAFGAAGEGFFRVSYATSMENIQEAMKRLKAFTAKLL</sequence>
<comment type="similarity">
    <text evidence="2 6">Belongs to the class-I pyridoxal-phosphate-dependent aminotransferase family.</text>
</comment>
<dbReference type="InterPro" id="IPR015422">
    <property type="entry name" value="PyrdxlP-dep_Trfase_small"/>
</dbReference>
<evidence type="ECO:0000313" key="9">
    <source>
        <dbReference type="Proteomes" id="UP001596186"/>
    </source>
</evidence>
<proteinExistence type="inferred from homology"/>
<dbReference type="EMBL" id="JBHSSN010000006">
    <property type="protein sequence ID" value="MFC6323094.1"/>
    <property type="molecule type" value="Genomic_DNA"/>
</dbReference>
<dbReference type="Gene3D" id="3.40.640.10">
    <property type="entry name" value="Type I PLP-dependent aspartate aminotransferase-like (Major domain)"/>
    <property type="match status" value="1"/>
</dbReference>
<reference evidence="9" key="1">
    <citation type="journal article" date="2019" name="Int. J. Syst. Evol. Microbiol.">
        <title>The Global Catalogue of Microorganisms (GCM) 10K type strain sequencing project: providing services to taxonomists for standard genome sequencing and annotation.</title>
        <authorList>
            <consortium name="The Broad Institute Genomics Platform"/>
            <consortium name="The Broad Institute Genome Sequencing Center for Infectious Disease"/>
            <person name="Wu L."/>
            <person name="Ma J."/>
        </authorList>
    </citation>
    <scope>NUCLEOTIDE SEQUENCE [LARGE SCALE GENOMIC DNA]</scope>
    <source>
        <strain evidence="9">CCM 8895</strain>
    </source>
</reference>
<dbReference type="InterPro" id="IPR015421">
    <property type="entry name" value="PyrdxlP-dep_Trfase_major"/>
</dbReference>
<evidence type="ECO:0000313" key="8">
    <source>
        <dbReference type="EMBL" id="MFC6323094.1"/>
    </source>
</evidence>
<evidence type="ECO:0000256" key="4">
    <source>
        <dbReference type="ARBA" id="ARBA00022679"/>
    </source>
</evidence>
<dbReference type="CDD" id="cd00609">
    <property type="entry name" value="AAT_like"/>
    <property type="match status" value="1"/>
</dbReference>
<dbReference type="RefSeq" id="WP_125593951.1">
    <property type="nucleotide sequence ID" value="NZ_JBHSSN010000006.1"/>
</dbReference>
<dbReference type="PANTHER" id="PTHR46383">
    <property type="entry name" value="ASPARTATE AMINOTRANSFERASE"/>
    <property type="match status" value="1"/>
</dbReference>
<dbReference type="InterPro" id="IPR015424">
    <property type="entry name" value="PyrdxlP-dep_Trfase"/>
</dbReference>
<dbReference type="InterPro" id="IPR004839">
    <property type="entry name" value="Aminotransferase_I/II_large"/>
</dbReference>
<feature type="domain" description="Aminotransferase class I/classII large" evidence="7">
    <location>
        <begin position="37"/>
        <end position="385"/>
    </location>
</feature>
<dbReference type="SUPFAM" id="SSF53383">
    <property type="entry name" value="PLP-dependent transferases"/>
    <property type="match status" value="1"/>
</dbReference>